<dbReference type="EMBL" id="JAEHFW010000002">
    <property type="protein sequence ID" value="MBK0379695.1"/>
    <property type="molecule type" value="Genomic_DNA"/>
</dbReference>
<feature type="signal peptide" evidence="2">
    <location>
        <begin position="1"/>
        <end position="27"/>
    </location>
</feature>
<comment type="caution">
    <text evidence="6">The sequence shown here is derived from an EMBL/GenBank/DDBJ whole genome shotgun (WGS) entry which is preliminary data.</text>
</comment>
<sequence length="749" mass="86717">MKKQRIFHCVIICAFFIGSILQNAVYAANVKITGHINVNDSSAAVYALIKRIVPKHAAEFQIKFIPKDNDKDVFELESSGNKIILSGNNGISIASSLNYYLKNYAHCDISWNGTNLNLPKRLPVVPSKVRRVSPYKYRYYFNYCTFNYTMSWWNWDRWQWEIDWMALNGINMPLAITGQNAIWQRVYKSLNFTDDDLASFFSGPAYFNWFWMGNLDGWGGPLPQSIITGQEELQKKILAQERGFGMTPILPSFTGHVPSAFQTRYPESKLKKTKWSTFSPAYVLDPDDPMFTVVGKKFLDEEIKTFGTDHYYTADTFNEMIPPSNDSLYLDNITGKVYQSMLKADKDAHWIMQGWLFYHDPKFWHPKQVKALLNAVPDDRMIILDLWSENHPVWKTNNAYYGKPWIWCMLLNFGGNISMYGRMDVVAQEPAKALKSPEANKISGIGLTPEAIEQNPVMYELMLENAWTDQPIDAAEWLKGYAWRRYGSKNQYADKAWEILHHTVYTGGIMQGGPESIITGRPTMAALTGGTRPHKNYAPKDFYPAWGYLVKASSKLKSSDGFQYDMVDVTRQALVNYADTIQRQFAAAYAEHDQKKFKILSDKFLMILDDVDNLLGTRKDFLLGKWLNDARKWGATPDEKDLFEKNARDLITLWGDEKATLHEYASKQWAGMISGFYKPRWEQYFKYVNAQMALQKPIDQKQFETDITHWEWNWVNSHETYTDKTHGSSITEAQKLYKKYHTEMDEIYL</sequence>
<dbReference type="Pfam" id="PF12972">
    <property type="entry name" value="NAGLU_C"/>
    <property type="match status" value="1"/>
</dbReference>
<protein>
    <submittedName>
        <fullName evidence="6">Alpha-N-acetylglucosaminidase</fullName>
    </submittedName>
</protein>
<keyword evidence="7" id="KW-1185">Reference proteome</keyword>
<dbReference type="Pfam" id="PF12971">
    <property type="entry name" value="NAGLU_N"/>
    <property type="match status" value="1"/>
</dbReference>
<evidence type="ECO:0000313" key="7">
    <source>
        <dbReference type="Proteomes" id="UP000613193"/>
    </source>
</evidence>
<dbReference type="Proteomes" id="UP000613193">
    <property type="component" value="Unassembled WGS sequence"/>
</dbReference>
<dbReference type="Gene3D" id="3.30.379.10">
    <property type="entry name" value="Chitobiase/beta-hexosaminidase domain 2-like"/>
    <property type="match status" value="1"/>
</dbReference>
<feature type="domain" description="Alpha-N-acetylglucosaminidase N-terminal" evidence="4">
    <location>
        <begin position="43"/>
        <end position="123"/>
    </location>
</feature>
<name>A0A934PUM8_9SPHI</name>
<keyword evidence="1" id="KW-0378">Hydrolase</keyword>
<feature type="chain" id="PRO_5037473189" evidence="2">
    <location>
        <begin position="28"/>
        <end position="749"/>
    </location>
</feature>
<reference evidence="6" key="1">
    <citation type="submission" date="2020-12" db="EMBL/GenBank/DDBJ databases">
        <title>Bacterial novel species Mucilaginibacter sp. SD-g isolated from soil.</title>
        <authorList>
            <person name="Jung H.-Y."/>
        </authorList>
    </citation>
    <scope>NUCLEOTIDE SEQUENCE</scope>
    <source>
        <strain evidence="6">SD-g</strain>
    </source>
</reference>
<dbReference type="InterPro" id="IPR007781">
    <property type="entry name" value="NAGLU"/>
</dbReference>
<dbReference type="PANTHER" id="PTHR12872">
    <property type="entry name" value="ALPHA-N-ACETYLGLUCOSAMINIDASE"/>
    <property type="match status" value="1"/>
</dbReference>
<evidence type="ECO:0000256" key="1">
    <source>
        <dbReference type="ARBA" id="ARBA00022801"/>
    </source>
</evidence>
<dbReference type="GO" id="GO:0016787">
    <property type="term" value="F:hydrolase activity"/>
    <property type="evidence" value="ECO:0007669"/>
    <property type="project" value="UniProtKB-KW"/>
</dbReference>
<dbReference type="InterPro" id="IPR024240">
    <property type="entry name" value="NAGLU_N"/>
</dbReference>
<keyword evidence="2" id="KW-0732">Signal</keyword>
<dbReference type="AlphaFoldDB" id="A0A934PUM8"/>
<evidence type="ECO:0000259" key="4">
    <source>
        <dbReference type="Pfam" id="PF12971"/>
    </source>
</evidence>
<dbReference type="Pfam" id="PF05089">
    <property type="entry name" value="NAGLU"/>
    <property type="match status" value="1"/>
</dbReference>
<dbReference type="InterPro" id="IPR029018">
    <property type="entry name" value="Hex-like_dom2"/>
</dbReference>
<evidence type="ECO:0000256" key="2">
    <source>
        <dbReference type="SAM" id="SignalP"/>
    </source>
</evidence>
<dbReference type="PANTHER" id="PTHR12872:SF1">
    <property type="entry name" value="ALPHA-N-ACETYLGLUCOSAMINIDASE"/>
    <property type="match status" value="1"/>
</dbReference>
<dbReference type="InterPro" id="IPR024732">
    <property type="entry name" value="NAGLU_C"/>
</dbReference>
<proteinExistence type="predicted"/>
<feature type="domain" description="Alpha-N-acetylglucosaminidase C-terminal" evidence="5">
    <location>
        <begin position="477"/>
        <end position="739"/>
    </location>
</feature>
<dbReference type="Gene3D" id="1.20.120.670">
    <property type="entry name" value="N-acetyl-b-d-glucoasminidase"/>
    <property type="match status" value="1"/>
</dbReference>
<gene>
    <name evidence="6" type="ORF">I5M19_10270</name>
</gene>
<feature type="domain" description="Alpha-N-acetylglucosaminidase tim-barrel" evidence="3">
    <location>
        <begin position="138"/>
        <end position="468"/>
    </location>
</feature>
<evidence type="ECO:0000259" key="5">
    <source>
        <dbReference type="Pfam" id="PF12972"/>
    </source>
</evidence>
<evidence type="ECO:0000313" key="6">
    <source>
        <dbReference type="EMBL" id="MBK0379695.1"/>
    </source>
</evidence>
<evidence type="ECO:0000259" key="3">
    <source>
        <dbReference type="Pfam" id="PF05089"/>
    </source>
</evidence>
<dbReference type="GO" id="GO:0005975">
    <property type="term" value="P:carbohydrate metabolic process"/>
    <property type="evidence" value="ECO:0007669"/>
    <property type="project" value="UniProtKB-ARBA"/>
</dbReference>
<organism evidence="6 7">
    <name type="scientific">Mucilaginibacter segetis</name>
    <dbReference type="NCBI Taxonomy" id="2793071"/>
    <lineage>
        <taxon>Bacteria</taxon>
        <taxon>Pseudomonadati</taxon>
        <taxon>Bacteroidota</taxon>
        <taxon>Sphingobacteriia</taxon>
        <taxon>Sphingobacteriales</taxon>
        <taxon>Sphingobacteriaceae</taxon>
        <taxon>Mucilaginibacter</taxon>
    </lineage>
</organism>
<dbReference type="Gene3D" id="3.20.20.80">
    <property type="entry name" value="Glycosidases"/>
    <property type="match status" value="1"/>
</dbReference>
<dbReference type="InterPro" id="IPR024733">
    <property type="entry name" value="NAGLU_tim-barrel"/>
</dbReference>
<accession>A0A934PUM8</accession>
<dbReference type="RefSeq" id="WP_200066244.1">
    <property type="nucleotide sequence ID" value="NZ_JAEHFW010000002.1"/>
</dbReference>